<evidence type="ECO:0000313" key="2">
    <source>
        <dbReference type="EMBL" id="MDN3593106.1"/>
    </source>
</evidence>
<evidence type="ECO:0000313" key="3">
    <source>
        <dbReference type="Proteomes" id="UP001224644"/>
    </source>
</evidence>
<dbReference type="Proteomes" id="UP001224644">
    <property type="component" value="Unassembled WGS sequence"/>
</dbReference>
<protein>
    <submittedName>
        <fullName evidence="2">Glycosyltransferase 61 family protein</fullName>
    </submittedName>
</protein>
<name>A0ABT8BP63_9HYPH</name>
<comment type="caution">
    <text evidence="2">The sequence shown here is derived from an EMBL/GenBank/DDBJ whole genome shotgun (WGS) entry which is preliminary data.</text>
</comment>
<sequence>MTAPPLSPRTVRRRPIDDIATAVDGLGALCAGPATPAVRYHEFAGPCEQVVRPLCWLGAGDRSTYDRNTASVPPLRLYRLSGETLIFGKGLLVRDDTLIELDRYKFHELGRLDYPFNASYLQSEETTARIAPPARVRVVDEPCILLSQGGEAVWGHWLLDLWPRLVMALGAPVRPRIVLDADVAPWVEAMLRVAGIGPDRILWQQKGEETLLARDLYIPSFLRWRAAVSPWANLAWGLFPADPATFPARLYLSRARTGGGSSLVNHMEIEALAVRRGYTVVHPETLPFGQQVALFAGATHVIGEAGSALHDTVFSPAGTRVGVMLSPVGFIRILQAGIGHARAQPTGFAFGEPAGDARRITMPANVAAQLFDALDGQPEDTAG</sequence>
<dbReference type="Pfam" id="PF04577">
    <property type="entry name" value="Glyco_transf_61"/>
    <property type="match status" value="1"/>
</dbReference>
<accession>A0ABT8BP63</accession>
<keyword evidence="3" id="KW-1185">Reference proteome</keyword>
<feature type="domain" description="Glycosyltransferase 61 catalytic" evidence="1">
    <location>
        <begin position="154"/>
        <end position="321"/>
    </location>
</feature>
<reference evidence="3" key="1">
    <citation type="journal article" date="2019" name="Int. J. Syst. Evol. Microbiol.">
        <title>The Global Catalogue of Microorganisms (GCM) 10K type strain sequencing project: providing services to taxonomists for standard genome sequencing and annotation.</title>
        <authorList>
            <consortium name="The Broad Institute Genomics Platform"/>
            <consortium name="The Broad Institute Genome Sequencing Center for Infectious Disease"/>
            <person name="Wu L."/>
            <person name="Ma J."/>
        </authorList>
    </citation>
    <scope>NUCLEOTIDE SEQUENCE [LARGE SCALE GENOMIC DNA]</scope>
    <source>
        <strain evidence="3">CECT 7069</strain>
    </source>
</reference>
<dbReference type="InterPro" id="IPR049625">
    <property type="entry name" value="Glyco_transf_61_cat"/>
</dbReference>
<evidence type="ECO:0000259" key="1">
    <source>
        <dbReference type="Pfam" id="PF04577"/>
    </source>
</evidence>
<dbReference type="RefSeq" id="WP_238226517.1">
    <property type="nucleotide sequence ID" value="NZ_BPQD01000018.1"/>
</dbReference>
<organism evidence="2 3">
    <name type="scientific">Methylobacterium adhaesivum</name>
    <dbReference type="NCBI Taxonomy" id="333297"/>
    <lineage>
        <taxon>Bacteria</taxon>
        <taxon>Pseudomonadati</taxon>
        <taxon>Pseudomonadota</taxon>
        <taxon>Alphaproteobacteria</taxon>
        <taxon>Hyphomicrobiales</taxon>
        <taxon>Methylobacteriaceae</taxon>
        <taxon>Methylobacterium</taxon>
    </lineage>
</organism>
<dbReference type="EMBL" id="JAUFPX010000035">
    <property type="protein sequence ID" value="MDN3593106.1"/>
    <property type="molecule type" value="Genomic_DNA"/>
</dbReference>
<gene>
    <name evidence="2" type="ORF">QWZ12_21145</name>
</gene>
<proteinExistence type="predicted"/>